<organism evidence="1 2">
    <name type="scientific">Hyphomonas adhaerens</name>
    <dbReference type="NCBI Taxonomy" id="81029"/>
    <lineage>
        <taxon>Bacteria</taxon>
        <taxon>Pseudomonadati</taxon>
        <taxon>Pseudomonadota</taxon>
        <taxon>Alphaproteobacteria</taxon>
        <taxon>Hyphomonadales</taxon>
        <taxon>Hyphomonadaceae</taxon>
        <taxon>Hyphomonas</taxon>
    </lineage>
</organism>
<name>A0A3B9H220_9PROT</name>
<sequence length="173" mass="19123">MVRHDVFHNGKSQTGTGDLAATALICPVEAFAQPRQVLALDAGAFIFHPHPDRRLARTRPVDRLQQGHPLAVIPCLARPGARLDRISGKAIGDPHRAVLAAVFDGVGNQVLDDLDQLIPVADHRQRRVDARHVELDAAFIGQPFQRSRARGHHILHVHLVPRGHLFGRLDPRQ</sequence>
<evidence type="ECO:0000313" key="2">
    <source>
        <dbReference type="Proteomes" id="UP000259610"/>
    </source>
</evidence>
<reference evidence="1 2" key="1">
    <citation type="journal article" date="2018" name="Nat. Biotechnol.">
        <title>A standardized bacterial taxonomy based on genome phylogeny substantially revises the tree of life.</title>
        <authorList>
            <person name="Parks D.H."/>
            <person name="Chuvochina M."/>
            <person name="Waite D.W."/>
            <person name="Rinke C."/>
            <person name="Skarshewski A."/>
            <person name="Chaumeil P.A."/>
            <person name="Hugenholtz P."/>
        </authorList>
    </citation>
    <scope>NUCLEOTIDE SEQUENCE [LARGE SCALE GENOMIC DNA]</scope>
    <source>
        <strain evidence="1">UBA8733</strain>
    </source>
</reference>
<dbReference type="AlphaFoldDB" id="A0A3B9H220"/>
<protein>
    <submittedName>
        <fullName evidence="1">Uncharacterized protein</fullName>
    </submittedName>
</protein>
<gene>
    <name evidence="1" type="ORF">DCG58_16385</name>
</gene>
<dbReference type="Proteomes" id="UP000259610">
    <property type="component" value="Unassembled WGS sequence"/>
</dbReference>
<proteinExistence type="predicted"/>
<comment type="caution">
    <text evidence="1">The sequence shown here is derived from an EMBL/GenBank/DDBJ whole genome shotgun (WGS) entry which is preliminary data.</text>
</comment>
<dbReference type="EMBL" id="DMAN01000369">
    <property type="protein sequence ID" value="HAE28743.1"/>
    <property type="molecule type" value="Genomic_DNA"/>
</dbReference>
<evidence type="ECO:0000313" key="1">
    <source>
        <dbReference type="EMBL" id="HAE28743.1"/>
    </source>
</evidence>
<accession>A0A3B9H220</accession>